<protein>
    <recommendedName>
        <fullName evidence="4">Phage terminase large subunit-like protein</fullName>
    </recommendedName>
</protein>
<organism evidence="2 3">
    <name type="scientific">Halospina denitrificans</name>
    <dbReference type="NCBI Taxonomy" id="332522"/>
    <lineage>
        <taxon>Bacteria</taxon>
        <taxon>Pseudomonadati</taxon>
        <taxon>Pseudomonadota</taxon>
        <taxon>Gammaproteobacteria</taxon>
        <taxon>Halospina</taxon>
    </lineage>
</organism>
<dbReference type="OrthoDB" id="280696at2"/>
<evidence type="ECO:0008006" key="4">
    <source>
        <dbReference type="Google" id="ProtNLM"/>
    </source>
</evidence>
<keyword evidence="3" id="KW-1185">Reference proteome</keyword>
<dbReference type="Gene3D" id="3.30.420.240">
    <property type="match status" value="1"/>
</dbReference>
<evidence type="ECO:0000313" key="2">
    <source>
        <dbReference type="EMBL" id="TDT41503.1"/>
    </source>
</evidence>
<reference evidence="2 3" key="1">
    <citation type="submission" date="2019-03" db="EMBL/GenBank/DDBJ databases">
        <title>Genomic Encyclopedia of Type Strains, Phase IV (KMG-IV): sequencing the most valuable type-strain genomes for metagenomic binning, comparative biology and taxonomic classification.</title>
        <authorList>
            <person name="Goeker M."/>
        </authorList>
    </citation>
    <scope>NUCLEOTIDE SEQUENCE [LARGE SCALE GENOMIC DNA]</scope>
    <source>
        <strain evidence="2 3">DSM 15505</strain>
    </source>
</reference>
<accession>A0A4R7JVP4</accession>
<dbReference type="InterPro" id="IPR027417">
    <property type="entry name" value="P-loop_NTPase"/>
</dbReference>
<proteinExistence type="predicted"/>
<dbReference type="EMBL" id="SOAX01000003">
    <property type="protein sequence ID" value="TDT41503.1"/>
    <property type="molecule type" value="Genomic_DNA"/>
</dbReference>
<feature type="region of interest" description="Disordered" evidence="1">
    <location>
        <begin position="470"/>
        <end position="492"/>
    </location>
</feature>
<gene>
    <name evidence="2" type="ORF">DES49_1598</name>
</gene>
<dbReference type="Proteomes" id="UP000295830">
    <property type="component" value="Unassembled WGS sequence"/>
</dbReference>
<evidence type="ECO:0000256" key="1">
    <source>
        <dbReference type="SAM" id="MobiDB-lite"/>
    </source>
</evidence>
<comment type="caution">
    <text evidence="2">The sequence shown here is derived from an EMBL/GenBank/DDBJ whole genome shotgun (WGS) entry which is preliminary data.</text>
</comment>
<sequence length="492" mass="54467">MTDRHPAPAPVDPITALTDDNLLAPMLPGVHDGSWDNWLVIVRGLYGMPMTDEQAATWRQLTDREPPSEPLRSAFMLVGRRGGKTQIAAALTLYETAMRDWSNVRSAGELIVGAMVAGDRRQAGQAMRYISGGLDSSSMLKRMVVKETTEAIELSNGTEVTVMTANHRTIRSRSFGALICDEIGHWYQEGASPDVEIVRAAEPALSLTNGLLLGASTPHKRDGVLHSKDKRHWGDDESKTLIVHGTSRQLNPRLPQSVVDEAMAEDEAAARSEYLAEWRDDLAGFIQRDVLEALVDPDVTEREPDRNTRYRAFIDVSGGVGDSFCWAVAHSEDGVDILDLVKEVKPPFDPLQVTMECAEDLKRYKLRRAAGDAYAAEWVTSHFRRCGIEYDRSDKNRSQIYLDALPRLTSGKVTLLDNQRLINQVAALERRTRSGGRDSVDHPRNGSDDVANAALGAICGQSRDRSGWIQPMPVAFPGQVQQQPKRWTPIGH</sequence>
<name>A0A4R7JVP4_9GAMM</name>
<dbReference type="Gene3D" id="3.40.50.300">
    <property type="entry name" value="P-loop containing nucleotide triphosphate hydrolases"/>
    <property type="match status" value="1"/>
</dbReference>
<dbReference type="RefSeq" id="WP_133735866.1">
    <property type="nucleotide sequence ID" value="NZ_SOAX01000003.1"/>
</dbReference>
<evidence type="ECO:0000313" key="3">
    <source>
        <dbReference type="Proteomes" id="UP000295830"/>
    </source>
</evidence>
<dbReference type="AlphaFoldDB" id="A0A4R7JVP4"/>